<dbReference type="CDD" id="cd00093">
    <property type="entry name" value="HTH_XRE"/>
    <property type="match status" value="1"/>
</dbReference>
<sequence>MMFNPVHPGEILREEVIESLGLTVDESARRLGVDSQLLSDITNCQTSISADIAWRLELAGLTTAEHWLAMQQNHDLWQLRQRERPAVERLMVDGNS</sequence>
<protein>
    <submittedName>
        <fullName evidence="2">Addiction module antidote protein, HigA family</fullName>
    </submittedName>
</protein>
<reference evidence="2 3" key="1">
    <citation type="submission" date="2016-12" db="EMBL/GenBank/DDBJ databases">
        <title>Draft genome sequences of strains Salinicola socius SMB35, Salinicola sp. MH3R3-1 and Chromohalobacter sp. SMB17 from the Verkhnekamsk potash mining region of Russia.</title>
        <authorList>
            <person name="Mavrodi D.V."/>
            <person name="Olsson B.E."/>
            <person name="Korsakova E.S."/>
            <person name="Pyankova A."/>
            <person name="Mavrodi O.V."/>
            <person name="Plotnikova E.G."/>
        </authorList>
    </citation>
    <scope>NUCLEOTIDE SEQUENCE [LARGE SCALE GENOMIC DNA]</scope>
    <source>
        <strain evidence="2 3">SMB35</strain>
    </source>
</reference>
<dbReference type="AlphaFoldDB" id="A0A1Q8SVR6"/>
<dbReference type="Proteomes" id="UP000186878">
    <property type="component" value="Unassembled WGS sequence"/>
</dbReference>
<gene>
    <name evidence="2" type="ORF">BTW07_04550</name>
</gene>
<dbReference type="PANTHER" id="PTHR36924:SF1">
    <property type="entry name" value="ANTITOXIN HIGA-1"/>
    <property type="match status" value="1"/>
</dbReference>
<proteinExistence type="predicted"/>
<dbReference type="Gene3D" id="1.10.260.40">
    <property type="entry name" value="lambda repressor-like DNA-binding domains"/>
    <property type="match status" value="1"/>
</dbReference>
<dbReference type="NCBIfam" id="TIGR02607">
    <property type="entry name" value="antidote_HigA"/>
    <property type="match status" value="1"/>
</dbReference>
<keyword evidence="1" id="KW-0238">DNA-binding</keyword>
<dbReference type="STRING" id="404433.BTW07_04550"/>
<evidence type="ECO:0000256" key="1">
    <source>
        <dbReference type="ARBA" id="ARBA00023125"/>
    </source>
</evidence>
<dbReference type="OrthoDB" id="9793869at2"/>
<name>A0A1Q8SVR6_9GAMM</name>
<dbReference type="PANTHER" id="PTHR36924">
    <property type="entry name" value="ANTITOXIN HIGA-1"/>
    <property type="match status" value="1"/>
</dbReference>
<organism evidence="2 3">
    <name type="scientific">Salinicola socius</name>
    <dbReference type="NCBI Taxonomy" id="404433"/>
    <lineage>
        <taxon>Bacteria</taxon>
        <taxon>Pseudomonadati</taxon>
        <taxon>Pseudomonadota</taxon>
        <taxon>Gammaproteobacteria</taxon>
        <taxon>Oceanospirillales</taxon>
        <taxon>Halomonadaceae</taxon>
        <taxon>Salinicola</taxon>
    </lineage>
</organism>
<keyword evidence="3" id="KW-1185">Reference proteome</keyword>
<comment type="caution">
    <text evidence="2">The sequence shown here is derived from an EMBL/GenBank/DDBJ whole genome shotgun (WGS) entry which is preliminary data.</text>
</comment>
<evidence type="ECO:0000313" key="3">
    <source>
        <dbReference type="Proteomes" id="UP000186878"/>
    </source>
</evidence>
<dbReference type="InterPro" id="IPR010982">
    <property type="entry name" value="Lambda_DNA-bd_dom_sf"/>
</dbReference>
<dbReference type="InterPro" id="IPR013430">
    <property type="entry name" value="Toxin_antidote_HigA"/>
</dbReference>
<dbReference type="GO" id="GO:0003677">
    <property type="term" value="F:DNA binding"/>
    <property type="evidence" value="ECO:0007669"/>
    <property type="project" value="UniProtKB-KW"/>
</dbReference>
<dbReference type="SUPFAM" id="SSF47413">
    <property type="entry name" value="lambda repressor-like DNA-binding domains"/>
    <property type="match status" value="1"/>
</dbReference>
<dbReference type="InterPro" id="IPR001387">
    <property type="entry name" value="Cro/C1-type_HTH"/>
</dbReference>
<dbReference type="EMBL" id="MSDO01000004">
    <property type="protein sequence ID" value="OLO05432.1"/>
    <property type="molecule type" value="Genomic_DNA"/>
</dbReference>
<accession>A0A1Q8SVR6</accession>
<evidence type="ECO:0000313" key="2">
    <source>
        <dbReference type="EMBL" id="OLO05432.1"/>
    </source>
</evidence>